<feature type="chain" id="PRO_5036857243" evidence="1">
    <location>
        <begin position="20"/>
        <end position="290"/>
    </location>
</feature>
<organism evidence="2 3">
    <name type="scientific">Parvicella tangerina</name>
    <dbReference type="NCBI Taxonomy" id="2829795"/>
    <lineage>
        <taxon>Bacteria</taxon>
        <taxon>Pseudomonadati</taxon>
        <taxon>Bacteroidota</taxon>
        <taxon>Flavobacteriia</taxon>
        <taxon>Flavobacteriales</taxon>
        <taxon>Parvicellaceae</taxon>
        <taxon>Parvicella</taxon>
    </lineage>
</organism>
<sequence>MNSKLLTLIPLLANTIFFAQNFAGKDVDLYLNMTVKPKEIPEKLQQYAYQNFFIEFDTVTGTLTTEPIGKKKRDFKPFQLGDYTFTSDYSKLVGMEFKVTGVYEETPKFDFDKGKFFVFALTNESLGTIYYKYDSRYEHNLELIVIGGVNFPEGYWCEKITVVKDKFEDKTSFYSPQESGFSLVKVVKGSEINYFLKVDEDGETANVDGKGLYLLFDDGTKMSKDDAKIEVNIGKKGSFIYTAFIQLDQEDLEVLKTKKITDNRLYIYDGTVDSESAKLIQEYAKCIEQK</sequence>
<gene>
    <name evidence="2" type="ORF">CRYO30217_03289</name>
</gene>
<evidence type="ECO:0000313" key="2">
    <source>
        <dbReference type="EMBL" id="CAG5086809.1"/>
    </source>
</evidence>
<feature type="signal peptide" evidence="1">
    <location>
        <begin position="1"/>
        <end position="19"/>
    </location>
</feature>
<dbReference type="RefSeq" id="WP_258543474.1">
    <property type="nucleotide sequence ID" value="NZ_OU015584.1"/>
</dbReference>
<keyword evidence="3" id="KW-1185">Reference proteome</keyword>
<proteinExistence type="predicted"/>
<dbReference type="Proteomes" id="UP000683507">
    <property type="component" value="Chromosome"/>
</dbReference>
<dbReference type="EMBL" id="OU015584">
    <property type="protein sequence ID" value="CAG5086809.1"/>
    <property type="molecule type" value="Genomic_DNA"/>
</dbReference>
<dbReference type="AlphaFoldDB" id="A0A916JPZ1"/>
<accession>A0A916JPZ1</accession>
<evidence type="ECO:0000256" key="1">
    <source>
        <dbReference type="SAM" id="SignalP"/>
    </source>
</evidence>
<evidence type="ECO:0000313" key="3">
    <source>
        <dbReference type="Proteomes" id="UP000683507"/>
    </source>
</evidence>
<reference evidence="2" key="1">
    <citation type="submission" date="2021-04" db="EMBL/GenBank/DDBJ databases">
        <authorList>
            <person name="Rodrigo-Torres L."/>
            <person name="Arahal R. D."/>
            <person name="Lucena T."/>
        </authorList>
    </citation>
    <scope>NUCLEOTIDE SEQUENCE</scope>
    <source>
        <strain evidence="2">AS29M-1</strain>
    </source>
</reference>
<keyword evidence="1" id="KW-0732">Signal</keyword>
<protein>
    <submittedName>
        <fullName evidence="2">Uncharacterized protein</fullName>
    </submittedName>
</protein>
<name>A0A916JPZ1_9FLAO</name>
<dbReference type="KEGG" id="ptan:CRYO30217_03289"/>